<feature type="transmembrane region" description="Helical" evidence="6">
    <location>
        <begin position="20"/>
        <end position="43"/>
    </location>
</feature>
<keyword evidence="3 6" id="KW-0812">Transmembrane</keyword>
<dbReference type="PANTHER" id="PTHR30238:SF4">
    <property type="entry name" value="SLL1022 PROTEIN"/>
    <property type="match status" value="1"/>
</dbReference>
<accession>A0A977KZI2</accession>
<keyword evidence="4 6" id="KW-1133">Transmembrane helix</keyword>
<dbReference type="AlphaFoldDB" id="A0A977KZI2"/>
<evidence type="ECO:0000313" key="7">
    <source>
        <dbReference type="EMBL" id="UXE62733.1"/>
    </source>
</evidence>
<reference evidence="7" key="1">
    <citation type="submission" date="2021-04" db="EMBL/GenBank/DDBJ databases">
        <title>Genome sequence of Woronichinia naegeliana from Washington state freshwater lake bloom.</title>
        <authorList>
            <person name="Dreher T.W."/>
        </authorList>
    </citation>
    <scope>NUCLEOTIDE SEQUENCE</scope>
    <source>
        <strain evidence="7">WA131</strain>
    </source>
</reference>
<evidence type="ECO:0000256" key="2">
    <source>
        <dbReference type="ARBA" id="ARBA00007511"/>
    </source>
</evidence>
<name>A0A977KZI2_9CYAN</name>
<dbReference type="Pfam" id="PF03741">
    <property type="entry name" value="TerC"/>
    <property type="match status" value="1"/>
</dbReference>
<comment type="similarity">
    <text evidence="2">Belongs to the TerC family.</text>
</comment>
<dbReference type="NCBIfam" id="TIGR03716">
    <property type="entry name" value="R_switched_YkoY"/>
    <property type="match status" value="1"/>
</dbReference>
<keyword evidence="5 6" id="KW-0472">Membrane</keyword>
<evidence type="ECO:0000256" key="1">
    <source>
        <dbReference type="ARBA" id="ARBA00004141"/>
    </source>
</evidence>
<feature type="transmembrane region" description="Helical" evidence="6">
    <location>
        <begin position="213"/>
        <end position="230"/>
    </location>
</feature>
<dbReference type="GO" id="GO:0016020">
    <property type="term" value="C:membrane"/>
    <property type="evidence" value="ECO:0007669"/>
    <property type="project" value="UniProtKB-SubCell"/>
</dbReference>
<dbReference type="Proteomes" id="UP001065613">
    <property type="component" value="Chromosome"/>
</dbReference>
<evidence type="ECO:0000256" key="5">
    <source>
        <dbReference type="ARBA" id="ARBA00023136"/>
    </source>
</evidence>
<dbReference type="EMBL" id="CP073041">
    <property type="protein sequence ID" value="UXE62733.1"/>
    <property type="molecule type" value="Genomic_DNA"/>
</dbReference>
<dbReference type="PANTHER" id="PTHR30238">
    <property type="entry name" value="MEMBRANE BOUND PREDICTED REDOX MODULATOR"/>
    <property type="match status" value="1"/>
</dbReference>
<protein>
    <submittedName>
        <fullName evidence="7">DUF475 domain-containing protein</fullName>
    </submittedName>
</protein>
<feature type="transmembrane region" description="Helical" evidence="6">
    <location>
        <begin position="55"/>
        <end position="77"/>
    </location>
</feature>
<feature type="transmembrane region" description="Helical" evidence="6">
    <location>
        <begin position="129"/>
        <end position="150"/>
    </location>
</feature>
<dbReference type="KEGG" id="wna:KA717_08400"/>
<gene>
    <name evidence="7" type="ORF">KA717_08400</name>
</gene>
<comment type="subcellular location">
    <subcellularLocation>
        <location evidence="1">Membrane</location>
        <topology evidence="1">Multi-pass membrane protein</topology>
    </subcellularLocation>
</comment>
<evidence type="ECO:0000256" key="3">
    <source>
        <dbReference type="ARBA" id="ARBA00022692"/>
    </source>
</evidence>
<proteinExistence type="inferred from homology"/>
<organism evidence="7">
    <name type="scientific">Woronichinia naegeliana WA131</name>
    <dbReference type="NCBI Taxonomy" id="2824559"/>
    <lineage>
        <taxon>Bacteria</taxon>
        <taxon>Bacillati</taxon>
        <taxon>Cyanobacteriota</taxon>
        <taxon>Cyanophyceae</taxon>
        <taxon>Synechococcales</taxon>
        <taxon>Coelosphaeriaceae</taxon>
        <taxon>Woronichinia</taxon>
    </lineage>
</organism>
<dbReference type="InterPro" id="IPR005496">
    <property type="entry name" value="Integral_membrane_TerC"/>
</dbReference>
<evidence type="ECO:0000256" key="4">
    <source>
        <dbReference type="ARBA" id="ARBA00022989"/>
    </source>
</evidence>
<feature type="transmembrane region" description="Helical" evidence="6">
    <location>
        <begin position="189"/>
        <end position="207"/>
    </location>
</feature>
<dbReference type="InterPro" id="IPR022493">
    <property type="entry name" value="CHP03716_TM_YkoY"/>
</dbReference>
<evidence type="ECO:0000256" key="6">
    <source>
        <dbReference type="SAM" id="Phobius"/>
    </source>
</evidence>
<feature type="transmembrane region" description="Helical" evidence="6">
    <location>
        <begin position="156"/>
        <end position="177"/>
    </location>
</feature>
<sequence length="238" mass="27073">MLEQLSPWVSENLFLNTTGVLLSLVALETVLSADNAIALAALVQHLPEEKHQKQALNWGLGGAFILRITLIVLGTWIVQFWQFQLAGALYLLWLTAKYFWERLSDEQEDSMIISSFNDKTTPITFDWQIIPLIAVTDLAFSLDSVTTAIALSDQTWLILIGGMIGVIALRFLAEIFVQWLNQFTYLQDAAYLTIFWVGIRLLFKALLPNYVPPEWMVLSVIIVLFFWGFSKRELSESP</sequence>